<dbReference type="InterPro" id="IPR039785">
    <property type="entry name" value="MINY3/4"/>
</dbReference>
<feature type="compositionally biased region" description="Polar residues" evidence="9">
    <location>
        <begin position="310"/>
        <end position="335"/>
    </location>
</feature>
<feature type="compositionally biased region" description="Low complexity" evidence="9">
    <location>
        <begin position="354"/>
        <end position="371"/>
    </location>
</feature>
<dbReference type="GO" id="GO:0071108">
    <property type="term" value="P:protein K48-linked deubiquitination"/>
    <property type="evidence" value="ECO:0007669"/>
    <property type="project" value="InterPro"/>
</dbReference>
<protein>
    <recommendedName>
        <fullName evidence="8">Ubiquitin carboxyl-terminal hydrolase MINDY</fullName>
        <ecNumber evidence="8">3.4.19.12</ecNumber>
    </recommendedName>
</protein>
<comment type="similarity">
    <text evidence="2 8">Belongs to the MINDY deubiquitinase family. FAM188 subfamily.</text>
</comment>
<dbReference type="Pfam" id="PF13898">
    <property type="entry name" value="MINDY-3_4_CD"/>
    <property type="match status" value="1"/>
</dbReference>
<dbReference type="AlphaFoldDB" id="A0A7R9K6E2"/>
<dbReference type="EMBL" id="OE845051">
    <property type="protein sequence ID" value="CAD7606631.1"/>
    <property type="molecule type" value="Genomic_DNA"/>
</dbReference>
<dbReference type="EC" id="3.4.19.12" evidence="8"/>
<evidence type="ECO:0000256" key="7">
    <source>
        <dbReference type="ARBA" id="ARBA00037630"/>
    </source>
</evidence>
<feature type="compositionally biased region" description="Basic and acidic residues" evidence="9">
    <location>
        <begin position="211"/>
        <end position="223"/>
    </location>
</feature>
<dbReference type="InterPro" id="IPR025257">
    <property type="entry name" value="MINDY-3/4_CD"/>
</dbReference>
<evidence type="ECO:0000256" key="6">
    <source>
        <dbReference type="ARBA" id="ARBA00022807"/>
    </source>
</evidence>
<name>A0A7R9K6E2_TIMGE</name>
<feature type="region of interest" description="Disordered" evidence="9">
    <location>
        <begin position="205"/>
        <end position="248"/>
    </location>
</feature>
<keyword evidence="3 8" id="KW-0645">Protease</keyword>
<sequence>MLYESGLDWRGVESGTTRAVEKGVGAYNCIHVISLSGSRQDLKATLTCIDEEHPRGPDSISSRVTLARELRIERLLERNRAGNRPLRTMIEMIIRYMLEASEKRRCGGRREEWKVGGGPDHLDMVCGVEEKVCLRRIASCDSIICPFVPTLRGITKVLIGDRKRHLGGDLCCPNAVIDLRLDGNERKPSDVKKKPPTLGKCKVIQGRHGRYHEDDTNGEEKSHSVGPPAVTVSQHPALSPKRAQSQDQDILRAKEQVLLSSLGEGYRNCGDDNAQRLGPNKQNLFHMYKSASDLHIDREPSQGWEDPVNLDTNVQPPGTDITCTIHQPNGVNHNNNDSDEQRGESPRSVNGQDSNEVSPSSPSSGPEEATSVRVSEVEDVPCGPSMISLHMAVQLKEVVFGSATGGISPQWLGQGFTFNTQHKLRYGFVQKKVSPTTSGGACGVLATVQAFLLKTLLFDPGSCVCTEPLRPTRNEARAALVTALTDVLWQAGEGESAVLAVCSDVAHLRNCSRYRMDGLTEGLTLHGFRNRDHLAEAVRQHLDQFSSGGGNGCLLLVFSAALSRGLHRLRGDMDEASPLIGRSGHCVQELVNLLMTGRACSNVFDNTTQVDACTLKGVHARSGVGFLSLFEHYNSCQCEPHLCRGLSQVGSYLKTPRYPVWVVCSESHFTVLFCCKRELLSDWRAEKHFHLYYYDGMARQEQEIKLTVGERAGKGRVVFKVKEGDTTGLQPAKVHQPGNRTPPLEHCIRTKWKDAVVDWNGYRASSFSSS</sequence>
<reference evidence="11" key="1">
    <citation type="submission" date="2020-11" db="EMBL/GenBank/DDBJ databases">
        <authorList>
            <person name="Tran Van P."/>
        </authorList>
    </citation>
    <scope>NUCLEOTIDE SEQUENCE</scope>
</reference>
<dbReference type="GO" id="GO:0006508">
    <property type="term" value="P:proteolysis"/>
    <property type="evidence" value="ECO:0007669"/>
    <property type="project" value="UniProtKB-KW"/>
</dbReference>
<organism evidence="11">
    <name type="scientific">Timema genevievae</name>
    <name type="common">Walking stick</name>
    <dbReference type="NCBI Taxonomy" id="629358"/>
    <lineage>
        <taxon>Eukaryota</taxon>
        <taxon>Metazoa</taxon>
        <taxon>Ecdysozoa</taxon>
        <taxon>Arthropoda</taxon>
        <taxon>Hexapoda</taxon>
        <taxon>Insecta</taxon>
        <taxon>Pterygota</taxon>
        <taxon>Neoptera</taxon>
        <taxon>Polyneoptera</taxon>
        <taxon>Phasmatodea</taxon>
        <taxon>Timematodea</taxon>
        <taxon>Timematoidea</taxon>
        <taxon>Timematidae</taxon>
        <taxon>Timema</taxon>
    </lineage>
</organism>
<evidence type="ECO:0000256" key="9">
    <source>
        <dbReference type="SAM" id="MobiDB-lite"/>
    </source>
</evidence>
<keyword evidence="4 8" id="KW-0833">Ubl conjugation pathway</keyword>
<dbReference type="InterPro" id="IPR059022">
    <property type="entry name" value="MINDY4_N"/>
</dbReference>
<dbReference type="GO" id="GO:1990380">
    <property type="term" value="F:K48-linked deubiquitinase activity"/>
    <property type="evidence" value="ECO:0007669"/>
    <property type="project" value="UniProtKB-UniRule"/>
</dbReference>
<evidence type="ECO:0000313" key="11">
    <source>
        <dbReference type="EMBL" id="CAD7606631.1"/>
    </source>
</evidence>
<dbReference type="PANTHER" id="PTHR12473">
    <property type="entry name" value="UBIQUITIN CARBOXYL-TERMINAL HYDROLASE MINDY-4-RELATED"/>
    <property type="match status" value="1"/>
</dbReference>
<dbReference type="PANTHER" id="PTHR12473:SF8">
    <property type="entry name" value="UBIQUITIN CARBOXYL-TERMINAL HYDROLASE MINDY-4-RELATED"/>
    <property type="match status" value="1"/>
</dbReference>
<comment type="function">
    <text evidence="7">Probable hydrolase that can remove 'Lys-48'-linked conjugated ubiquitin from proteins.</text>
</comment>
<evidence type="ECO:0000256" key="2">
    <source>
        <dbReference type="ARBA" id="ARBA00011074"/>
    </source>
</evidence>
<comment type="catalytic activity">
    <reaction evidence="1 8">
        <text>Thiol-dependent hydrolysis of ester, thioester, amide, peptide and isopeptide bonds formed by the C-terminal Gly of ubiquitin (a 76-residue protein attached to proteins as an intracellular targeting signal).</text>
        <dbReference type="EC" id="3.4.19.12"/>
    </reaction>
</comment>
<proteinExistence type="inferred from homology"/>
<dbReference type="SMART" id="SM01174">
    <property type="entry name" value="DUF4205"/>
    <property type="match status" value="1"/>
</dbReference>
<evidence type="ECO:0000256" key="3">
    <source>
        <dbReference type="ARBA" id="ARBA00022670"/>
    </source>
</evidence>
<feature type="region of interest" description="Disordered" evidence="9">
    <location>
        <begin position="298"/>
        <end position="375"/>
    </location>
</feature>
<evidence type="ECO:0000256" key="5">
    <source>
        <dbReference type="ARBA" id="ARBA00022801"/>
    </source>
</evidence>
<feature type="compositionally biased region" description="Polar residues" evidence="9">
    <location>
        <begin position="231"/>
        <end position="248"/>
    </location>
</feature>
<dbReference type="GO" id="GO:0004843">
    <property type="term" value="F:cysteine-type deubiquitinase activity"/>
    <property type="evidence" value="ECO:0007669"/>
    <property type="project" value="UniProtKB-UniRule"/>
</dbReference>
<keyword evidence="6 8" id="KW-0788">Thiol protease</keyword>
<comment type="function">
    <text evidence="8">Hydrolase that can remove 'Lys-48'-linked conjugated ubiquitin from proteins.</text>
</comment>
<accession>A0A7R9K6E2</accession>
<evidence type="ECO:0000256" key="4">
    <source>
        <dbReference type="ARBA" id="ARBA00022786"/>
    </source>
</evidence>
<feature type="domain" description="Deubiquitinating enzyme MINDY-3/4 conserved" evidence="10">
    <location>
        <begin position="396"/>
        <end position="761"/>
    </location>
</feature>
<evidence type="ECO:0000256" key="1">
    <source>
        <dbReference type="ARBA" id="ARBA00000707"/>
    </source>
</evidence>
<evidence type="ECO:0000259" key="10">
    <source>
        <dbReference type="SMART" id="SM01174"/>
    </source>
</evidence>
<dbReference type="Pfam" id="PF26038">
    <property type="entry name" value="Dimer_MINDY4_N"/>
    <property type="match status" value="1"/>
</dbReference>
<evidence type="ECO:0000256" key="8">
    <source>
        <dbReference type="RuleBase" id="RU367088"/>
    </source>
</evidence>
<keyword evidence="5 8" id="KW-0378">Hydrolase</keyword>
<gene>
    <name evidence="11" type="ORF">TGEB3V08_LOCUS9929</name>
</gene>